<geneLocation type="plasmid" evidence="2 3">
    <name>unnamed4</name>
</geneLocation>
<dbReference type="Proteomes" id="UP000830401">
    <property type="component" value="Plasmid unnamed4"/>
</dbReference>
<dbReference type="RefSeq" id="WP_245127044.1">
    <property type="nucleotide sequence ID" value="NZ_CP095065.1"/>
</dbReference>
<gene>
    <name evidence="2" type="ORF">MUN86_26855</name>
    <name evidence="1" type="ORF">MUN86_27955</name>
</gene>
<evidence type="ECO:0000313" key="2">
    <source>
        <dbReference type="EMBL" id="UOQ69319.1"/>
    </source>
</evidence>
<organism evidence="2 3">
    <name type="scientific">Hymenobacter volaticus</name>
    <dbReference type="NCBI Taxonomy" id="2932254"/>
    <lineage>
        <taxon>Bacteria</taxon>
        <taxon>Pseudomonadati</taxon>
        <taxon>Bacteroidota</taxon>
        <taxon>Cytophagia</taxon>
        <taxon>Cytophagales</taxon>
        <taxon>Hymenobacteraceae</taxon>
        <taxon>Hymenobacter</taxon>
    </lineage>
</organism>
<accession>A0ABY4GFQ6</accession>
<keyword evidence="3" id="KW-1185">Reference proteome</keyword>
<evidence type="ECO:0000313" key="3">
    <source>
        <dbReference type="Proteomes" id="UP000830401"/>
    </source>
</evidence>
<dbReference type="EMBL" id="CP095065">
    <property type="protein sequence ID" value="UOQ69289.1"/>
    <property type="molecule type" value="Genomic_DNA"/>
</dbReference>
<evidence type="ECO:0000313" key="1">
    <source>
        <dbReference type="EMBL" id="UOQ69289.1"/>
    </source>
</evidence>
<reference evidence="2" key="1">
    <citation type="submission" date="2022-04" db="EMBL/GenBank/DDBJ databases">
        <title>Hymenobacter sp. isolated from the air.</title>
        <authorList>
            <person name="Won M."/>
            <person name="Lee C.-M."/>
            <person name="Woen H.-Y."/>
            <person name="Kwon S.-W."/>
        </authorList>
    </citation>
    <scope>NUCLEOTIDE SEQUENCE</scope>
    <source>
        <strain evidence="2">5420S-77</strain>
        <plasmid evidence="2">unnamed4</plasmid>
    </source>
</reference>
<protein>
    <submittedName>
        <fullName evidence="2">Uncharacterized protein</fullName>
    </submittedName>
</protein>
<dbReference type="EMBL" id="CP095065">
    <property type="protein sequence ID" value="UOQ69319.1"/>
    <property type="molecule type" value="Genomic_DNA"/>
</dbReference>
<name>A0ABY4GFQ6_9BACT</name>
<proteinExistence type="predicted"/>
<keyword evidence="2" id="KW-0614">Plasmid</keyword>
<sequence>MKRKAVFFVASLLVLLGLLVYQLATFSIFDTNPPQLLRQVDPPKTQQRFTLYTIASNATVPNGIQVREVRAGQEVVVGFFPGYTKLVASSTTDQHVRLHLRDTLGNRKDSLITLTLRH</sequence>